<feature type="compositionally biased region" description="Polar residues" evidence="2">
    <location>
        <begin position="36"/>
        <end position="45"/>
    </location>
</feature>
<feature type="region of interest" description="Disordered" evidence="2">
    <location>
        <begin position="1"/>
        <end position="88"/>
    </location>
</feature>
<feature type="region of interest" description="Disordered" evidence="2">
    <location>
        <begin position="104"/>
        <end position="133"/>
    </location>
</feature>
<accession>A0A8S1HP91</accession>
<feature type="compositionally biased region" description="Acidic residues" evidence="2">
    <location>
        <begin position="610"/>
        <end position="620"/>
    </location>
</feature>
<proteinExistence type="predicted"/>
<feature type="compositionally biased region" description="Basic and acidic residues" evidence="2">
    <location>
        <begin position="249"/>
        <end position="258"/>
    </location>
</feature>
<feature type="compositionally biased region" description="Basic and acidic residues" evidence="2">
    <location>
        <begin position="46"/>
        <end position="61"/>
    </location>
</feature>
<feature type="region of interest" description="Disordered" evidence="2">
    <location>
        <begin position="589"/>
        <end position="622"/>
    </location>
</feature>
<feature type="region of interest" description="Disordered" evidence="2">
    <location>
        <begin position="634"/>
        <end position="689"/>
    </location>
</feature>
<feature type="compositionally biased region" description="Low complexity" evidence="2">
    <location>
        <begin position="108"/>
        <end position="117"/>
    </location>
</feature>
<feature type="compositionally biased region" description="Polar residues" evidence="2">
    <location>
        <begin position="282"/>
        <end position="293"/>
    </location>
</feature>
<name>A0A8S1HP91_9PELO</name>
<feature type="region of interest" description="Disordered" evidence="2">
    <location>
        <begin position="471"/>
        <end position="492"/>
    </location>
</feature>
<dbReference type="Proteomes" id="UP000835052">
    <property type="component" value="Unassembled WGS sequence"/>
</dbReference>
<feature type="compositionally biased region" description="Low complexity" evidence="2">
    <location>
        <begin position="26"/>
        <end position="35"/>
    </location>
</feature>
<dbReference type="EMBL" id="CAJGYM010000105">
    <property type="protein sequence ID" value="CAD6197816.1"/>
    <property type="molecule type" value="Genomic_DNA"/>
</dbReference>
<evidence type="ECO:0000313" key="3">
    <source>
        <dbReference type="EMBL" id="CAD6197816.1"/>
    </source>
</evidence>
<keyword evidence="4" id="KW-1185">Reference proteome</keyword>
<feature type="compositionally biased region" description="Acidic residues" evidence="2">
    <location>
        <begin position="647"/>
        <end position="689"/>
    </location>
</feature>
<feature type="coiled-coil region" evidence="1">
    <location>
        <begin position="143"/>
        <end position="195"/>
    </location>
</feature>
<feature type="compositionally biased region" description="Polar residues" evidence="2">
    <location>
        <begin position="541"/>
        <end position="553"/>
    </location>
</feature>
<gene>
    <name evidence="3" type="ORF">CAUJ_LOCUS13723</name>
</gene>
<comment type="caution">
    <text evidence="3">The sequence shown here is derived from an EMBL/GenBank/DDBJ whole genome shotgun (WGS) entry which is preliminary data.</text>
</comment>
<feature type="region of interest" description="Disordered" evidence="2">
    <location>
        <begin position="200"/>
        <end position="304"/>
    </location>
</feature>
<evidence type="ECO:0000256" key="2">
    <source>
        <dbReference type="SAM" id="MobiDB-lite"/>
    </source>
</evidence>
<feature type="compositionally biased region" description="Low complexity" evidence="2">
    <location>
        <begin position="62"/>
        <end position="71"/>
    </location>
</feature>
<organism evidence="3 4">
    <name type="scientific">Caenorhabditis auriculariae</name>
    <dbReference type="NCBI Taxonomy" id="2777116"/>
    <lineage>
        <taxon>Eukaryota</taxon>
        <taxon>Metazoa</taxon>
        <taxon>Ecdysozoa</taxon>
        <taxon>Nematoda</taxon>
        <taxon>Chromadorea</taxon>
        <taxon>Rhabditida</taxon>
        <taxon>Rhabditina</taxon>
        <taxon>Rhabditomorpha</taxon>
        <taxon>Rhabditoidea</taxon>
        <taxon>Rhabditidae</taxon>
        <taxon>Peloderinae</taxon>
        <taxon>Caenorhabditis</taxon>
    </lineage>
</organism>
<dbReference type="AlphaFoldDB" id="A0A8S1HP91"/>
<feature type="region of interest" description="Disordered" evidence="2">
    <location>
        <begin position="525"/>
        <end position="555"/>
    </location>
</feature>
<reference evidence="3" key="1">
    <citation type="submission" date="2020-10" db="EMBL/GenBank/DDBJ databases">
        <authorList>
            <person name="Kikuchi T."/>
        </authorList>
    </citation>
    <scope>NUCLEOTIDE SEQUENCE</scope>
    <source>
        <strain evidence="3">NKZ352</strain>
    </source>
</reference>
<protein>
    <submittedName>
        <fullName evidence="3">Uncharacterized protein</fullName>
    </submittedName>
</protein>
<feature type="compositionally biased region" description="Basic and acidic residues" evidence="2">
    <location>
        <begin position="8"/>
        <end position="25"/>
    </location>
</feature>
<feature type="compositionally biased region" description="Acidic residues" evidence="2">
    <location>
        <begin position="525"/>
        <end position="536"/>
    </location>
</feature>
<evidence type="ECO:0000256" key="1">
    <source>
        <dbReference type="SAM" id="Coils"/>
    </source>
</evidence>
<sequence length="689" mass="79626">MSRHDRHRERSNVDYPAKTRDDRKFSSSSKPSRSTGRNGNSSHLQSRSDKTRREVKPERSSHTSSSSLPSYSDKRVDAPSLNPSGYNYLEDGWWKRYQVPEPKSYQMSGSSSSFGAFGHHRTSHSSSDLGLPPPLMSFDYSVRESVDRKMARIQQELELLDRAEKEIRSRNYDEITAKEREFRERELRLLELEKRLDDRERDLRSVGSRRSRSPPKIYGRERSPEPLYSGRRTSPPRRNRVPTSSSKIRIADGDVTDSRRRRRRGGRGGAEKRKSPADDDVYSTSSADRPSASNRRRDEPKRRRTTLRTLRLEDLMQVEDVSDCEDSGPVVELNEQQKELAAAIEASGDEEAKEFLKKLKLYETTYYHLDEQKRALYSEFVERPQSIIAKIWLKREEKVEEKAPDELEEGECVSEKEKPKEKFPQYLIQMKRRSEKAYIKSKKSNKKEDLALYKKLQNEYRLGVQRYRISQGEEPKKRKIAASEPSEAVEKPQELEVLKEIVEETSKMIPEGIEDPYKTAAENLAIDEIEQEDEKNEENQALTQSKLLDNVQNGHGDVSYDDKLLIVEEAMETEAHPVEEEPAAVAETVENENQQMETEEKEEEKVEKGEEIEEKLEENMETGVEMVEEAERIVEDPTSPIMRVDEVEGEETGQDEYLDLDEVDGSEDEEESDLSDLVVLEEVDGIDAE</sequence>
<keyword evidence="1" id="KW-0175">Coiled coil</keyword>
<evidence type="ECO:0000313" key="4">
    <source>
        <dbReference type="Proteomes" id="UP000835052"/>
    </source>
</evidence>